<evidence type="ECO:0000313" key="2">
    <source>
        <dbReference type="Proteomes" id="UP000828251"/>
    </source>
</evidence>
<keyword evidence="2" id="KW-1185">Reference proteome</keyword>
<accession>A0A9D3ZQ24</accession>
<reference evidence="1 2" key="1">
    <citation type="journal article" date="2021" name="Plant Biotechnol. J.">
        <title>Multi-omics assisted identification of the key and species-specific regulatory components of drought-tolerant mechanisms in Gossypium stocksii.</title>
        <authorList>
            <person name="Yu D."/>
            <person name="Ke L."/>
            <person name="Zhang D."/>
            <person name="Wu Y."/>
            <person name="Sun Y."/>
            <person name="Mei J."/>
            <person name="Sun J."/>
            <person name="Sun Y."/>
        </authorList>
    </citation>
    <scope>NUCLEOTIDE SEQUENCE [LARGE SCALE GENOMIC DNA]</scope>
    <source>
        <strain evidence="2">cv. E1</strain>
        <tissue evidence="1">Leaf</tissue>
    </source>
</reference>
<name>A0A9D3ZQ24_9ROSI</name>
<comment type="caution">
    <text evidence="1">The sequence shown here is derived from an EMBL/GenBank/DDBJ whole genome shotgun (WGS) entry which is preliminary data.</text>
</comment>
<dbReference type="AlphaFoldDB" id="A0A9D3ZQ24"/>
<gene>
    <name evidence="1" type="ORF">J1N35_033920</name>
</gene>
<dbReference type="EMBL" id="JAIQCV010000010">
    <property type="protein sequence ID" value="KAH1055855.1"/>
    <property type="molecule type" value="Genomic_DNA"/>
</dbReference>
<organism evidence="1 2">
    <name type="scientific">Gossypium stocksii</name>
    <dbReference type="NCBI Taxonomy" id="47602"/>
    <lineage>
        <taxon>Eukaryota</taxon>
        <taxon>Viridiplantae</taxon>
        <taxon>Streptophyta</taxon>
        <taxon>Embryophyta</taxon>
        <taxon>Tracheophyta</taxon>
        <taxon>Spermatophyta</taxon>
        <taxon>Magnoliopsida</taxon>
        <taxon>eudicotyledons</taxon>
        <taxon>Gunneridae</taxon>
        <taxon>Pentapetalae</taxon>
        <taxon>rosids</taxon>
        <taxon>malvids</taxon>
        <taxon>Malvales</taxon>
        <taxon>Malvaceae</taxon>
        <taxon>Malvoideae</taxon>
        <taxon>Gossypium</taxon>
    </lineage>
</organism>
<protein>
    <submittedName>
        <fullName evidence="1">Uncharacterized protein</fullName>
    </submittedName>
</protein>
<evidence type="ECO:0000313" key="1">
    <source>
        <dbReference type="EMBL" id="KAH1055855.1"/>
    </source>
</evidence>
<proteinExistence type="predicted"/>
<sequence>MGIAWFEGKIEAFNYCYFSTEGDNLALKTKVMDLVTVDGSHNSGNNGVDSEVKGGFFVGSNGKRHMQLPVENVD</sequence>
<dbReference type="Proteomes" id="UP000828251">
    <property type="component" value="Unassembled WGS sequence"/>
</dbReference>